<comment type="catalytic activity">
    <reaction evidence="7">
        <text>L-seryl-[protein] + ATP = O-phospho-L-seryl-[protein] + ADP + H(+)</text>
        <dbReference type="Rhea" id="RHEA:17989"/>
        <dbReference type="Rhea" id="RHEA-COMP:9863"/>
        <dbReference type="Rhea" id="RHEA-COMP:11604"/>
        <dbReference type="ChEBI" id="CHEBI:15378"/>
        <dbReference type="ChEBI" id="CHEBI:29999"/>
        <dbReference type="ChEBI" id="CHEBI:30616"/>
        <dbReference type="ChEBI" id="CHEBI:83421"/>
        <dbReference type="ChEBI" id="CHEBI:456216"/>
        <dbReference type="EC" id="2.7.12.1"/>
    </reaction>
</comment>
<dbReference type="Proteomes" id="UP000694558">
    <property type="component" value="Chromosome 8"/>
</dbReference>
<dbReference type="GO" id="GO:0004712">
    <property type="term" value="F:protein serine/threonine/tyrosine kinase activity"/>
    <property type="evidence" value="ECO:0007669"/>
    <property type="project" value="UniProtKB-EC"/>
</dbReference>
<reference evidence="12" key="2">
    <citation type="submission" date="2025-08" db="UniProtKB">
        <authorList>
            <consortium name="Ensembl"/>
        </authorList>
    </citation>
    <scope>IDENTIFICATION</scope>
</reference>
<dbReference type="SUPFAM" id="SSF56112">
    <property type="entry name" value="Protein kinase-like (PK-like)"/>
    <property type="match status" value="1"/>
</dbReference>
<gene>
    <name evidence="12" type="primary">LOC118312074</name>
</gene>
<feature type="region of interest" description="Disordered" evidence="10">
    <location>
        <begin position="1"/>
        <end position="112"/>
    </location>
</feature>
<evidence type="ECO:0000256" key="8">
    <source>
        <dbReference type="ARBA" id="ARBA00049308"/>
    </source>
</evidence>
<sequence>MTNADMNSVKSTQKTILPPIDHGARKPLDVRGKQQTLLPPVSGGQQRSPPGPSTYLHASLPPICEPSQKTSHQHATKQHEGLQVSKTCPQETSHPNEKQRGNFASSVNRSGMSPEDALRYFKSCVTEYEQKEIQEYKELWYLGKKENKIHSSNVPEDQDVKSFDSDYDSKDGLYQANNVLLYKKDGEMRTVVTDFGVSYSVDDRDHLLGHTLCYMSPELLLGKKCGPAIDMWSLGCMLAELHFGHNLFRGPDVGKQFKAIMDVLGAPPKELLAEPSRRDDLFGVTLKSNQIPQPRTTLAKVLNSKNAYFVDFIERCLQYDPKKRMTPEEIHVPVPSSNQKPVLRLPPFQQAKKRLNPNLPLSPSPLLHISVTVIISPSERPGFGSYSADS</sequence>
<dbReference type="GO" id="GO:0004674">
    <property type="term" value="F:protein serine/threonine kinase activity"/>
    <property type="evidence" value="ECO:0007669"/>
    <property type="project" value="UniProtKB-KW"/>
</dbReference>
<evidence type="ECO:0000259" key="11">
    <source>
        <dbReference type="PROSITE" id="PS50011"/>
    </source>
</evidence>
<dbReference type="Gene3D" id="1.10.510.10">
    <property type="entry name" value="Transferase(Phosphotransferase) domain 1"/>
    <property type="match status" value="1"/>
</dbReference>
<dbReference type="SMART" id="SM00220">
    <property type="entry name" value="S_TKc"/>
    <property type="match status" value="1"/>
</dbReference>
<evidence type="ECO:0000256" key="6">
    <source>
        <dbReference type="ARBA" id="ARBA00022840"/>
    </source>
</evidence>
<evidence type="ECO:0000256" key="2">
    <source>
        <dbReference type="ARBA" id="ARBA00022527"/>
    </source>
</evidence>
<evidence type="ECO:0000256" key="5">
    <source>
        <dbReference type="ARBA" id="ARBA00022777"/>
    </source>
</evidence>
<dbReference type="PROSITE" id="PS50011">
    <property type="entry name" value="PROTEIN_KINASE_DOM"/>
    <property type="match status" value="1"/>
</dbReference>
<feature type="compositionally biased region" description="Polar residues" evidence="10">
    <location>
        <begin position="1"/>
        <end position="15"/>
    </location>
</feature>
<feature type="compositionally biased region" description="Basic and acidic residues" evidence="10">
    <location>
        <begin position="22"/>
        <end position="32"/>
    </location>
</feature>
<feature type="compositionally biased region" description="Polar residues" evidence="10">
    <location>
        <begin position="102"/>
        <end position="111"/>
    </location>
</feature>
<dbReference type="Pfam" id="PF00069">
    <property type="entry name" value="Pkinase"/>
    <property type="match status" value="1"/>
</dbReference>
<comment type="catalytic activity">
    <reaction evidence="9">
        <text>L-tyrosyl-[protein] + ATP = O-phospho-L-tyrosyl-[protein] + ADP + H(+)</text>
        <dbReference type="Rhea" id="RHEA:10596"/>
        <dbReference type="Rhea" id="RHEA-COMP:10136"/>
        <dbReference type="Rhea" id="RHEA-COMP:20101"/>
        <dbReference type="ChEBI" id="CHEBI:15378"/>
        <dbReference type="ChEBI" id="CHEBI:30616"/>
        <dbReference type="ChEBI" id="CHEBI:46858"/>
        <dbReference type="ChEBI" id="CHEBI:61978"/>
        <dbReference type="ChEBI" id="CHEBI:456216"/>
        <dbReference type="EC" id="2.7.12.1"/>
    </reaction>
</comment>
<dbReference type="PANTHER" id="PTHR24058">
    <property type="entry name" value="DUAL SPECIFICITY PROTEIN KINASE"/>
    <property type="match status" value="1"/>
</dbReference>
<evidence type="ECO:0000313" key="12">
    <source>
        <dbReference type="Ensembl" id="ENSSMAP00000056064.1"/>
    </source>
</evidence>
<dbReference type="Gene3D" id="3.30.10.30">
    <property type="entry name" value="DYRK"/>
    <property type="match status" value="1"/>
</dbReference>
<dbReference type="GO" id="GO:0005524">
    <property type="term" value="F:ATP binding"/>
    <property type="evidence" value="ECO:0007669"/>
    <property type="project" value="UniProtKB-KW"/>
</dbReference>
<dbReference type="Ensembl" id="ENSSMAT00000050187.1">
    <property type="protein sequence ID" value="ENSSMAP00000056064.1"/>
    <property type="gene ID" value="ENSSMAG00000011570.2"/>
</dbReference>
<evidence type="ECO:0000313" key="13">
    <source>
        <dbReference type="Proteomes" id="UP000694558"/>
    </source>
</evidence>
<organism evidence="12 13">
    <name type="scientific">Scophthalmus maximus</name>
    <name type="common">Turbot</name>
    <name type="synonym">Psetta maxima</name>
    <dbReference type="NCBI Taxonomy" id="52904"/>
    <lineage>
        <taxon>Eukaryota</taxon>
        <taxon>Metazoa</taxon>
        <taxon>Chordata</taxon>
        <taxon>Craniata</taxon>
        <taxon>Vertebrata</taxon>
        <taxon>Euteleostomi</taxon>
        <taxon>Actinopterygii</taxon>
        <taxon>Neopterygii</taxon>
        <taxon>Teleostei</taxon>
        <taxon>Neoteleostei</taxon>
        <taxon>Acanthomorphata</taxon>
        <taxon>Carangaria</taxon>
        <taxon>Pleuronectiformes</taxon>
        <taxon>Pleuronectoidei</taxon>
        <taxon>Scophthalmidae</taxon>
        <taxon>Scophthalmus</taxon>
    </lineage>
</organism>
<feature type="domain" description="Protein kinase" evidence="11">
    <location>
        <begin position="1"/>
        <end position="334"/>
    </location>
</feature>
<evidence type="ECO:0000256" key="10">
    <source>
        <dbReference type="SAM" id="MobiDB-lite"/>
    </source>
</evidence>
<dbReference type="AlphaFoldDB" id="A0A8D3D955"/>
<name>A0A8D3D955_SCOMX</name>
<dbReference type="GeneTree" id="ENSGT00940000159401"/>
<dbReference type="InterPro" id="IPR050494">
    <property type="entry name" value="Ser_Thr_dual-spec_kinase"/>
</dbReference>
<dbReference type="InterPro" id="IPR011009">
    <property type="entry name" value="Kinase-like_dom_sf"/>
</dbReference>
<evidence type="ECO:0000256" key="4">
    <source>
        <dbReference type="ARBA" id="ARBA00022741"/>
    </source>
</evidence>
<dbReference type="EC" id="2.7.12.1" evidence="1"/>
<comment type="catalytic activity">
    <reaction evidence="8">
        <text>L-threonyl-[protein] + ATP = O-phospho-L-threonyl-[protein] + ADP + H(+)</text>
        <dbReference type="Rhea" id="RHEA:46608"/>
        <dbReference type="Rhea" id="RHEA-COMP:11060"/>
        <dbReference type="Rhea" id="RHEA-COMP:11605"/>
        <dbReference type="ChEBI" id="CHEBI:15378"/>
        <dbReference type="ChEBI" id="CHEBI:30013"/>
        <dbReference type="ChEBI" id="CHEBI:30616"/>
        <dbReference type="ChEBI" id="CHEBI:61977"/>
        <dbReference type="ChEBI" id="CHEBI:456216"/>
        <dbReference type="EC" id="2.7.12.1"/>
    </reaction>
</comment>
<evidence type="ECO:0000256" key="3">
    <source>
        <dbReference type="ARBA" id="ARBA00022679"/>
    </source>
</evidence>
<dbReference type="InterPro" id="IPR000719">
    <property type="entry name" value="Prot_kinase_dom"/>
</dbReference>
<keyword evidence="3" id="KW-0808">Transferase</keyword>
<keyword evidence="6" id="KW-0067">ATP-binding</keyword>
<evidence type="ECO:0000256" key="9">
    <source>
        <dbReference type="ARBA" id="ARBA00051680"/>
    </source>
</evidence>
<evidence type="ECO:0000256" key="7">
    <source>
        <dbReference type="ARBA" id="ARBA00049003"/>
    </source>
</evidence>
<evidence type="ECO:0000256" key="1">
    <source>
        <dbReference type="ARBA" id="ARBA00013203"/>
    </source>
</evidence>
<keyword evidence="2" id="KW-0723">Serine/threonine-protein kinase</keyword>
<feature type="compositionally biased region" description="Polar residues" evidence="10">
    <location>
        <begin position="84"/>
        <end position="93"/>
    </location>
</feature>
<keyword evidence="4" id="KW-0547">Nucleotide-binding</keyword>
<keyword evidence="5" id="KW-0418">Kinase</keyword>
<accession>A0A8D3D955</accession>
<feature type="compositionally biased region" description="Polar residues" evidence="10">
    <location>
        <begin position="33"/>
        <end position="48"/>
    </location>
</feature>
<protein>
    <recommendedName>
        <fullName evidence="1">dual-specificity kinase</fullName>
        <ecNumber evidence="1">2.7.12.1</ecNumber>
    </recommendedName>
</protein>
<dbReference type="InterPro" id="IPR042521">
    <property type="entry name" value="DYRK"/>
</dbReference>
<reference evidence="12" key="1">
    <citation type="submission" date="2023-05" db="EMBL/GenBank/DDBJ databases">
        <title>High-quality long-read genome of Scophthalmus maximus.</title>
        <authorList>
            <person name="Lien S."/>
            <person name="Martinez P."/>
        </authorList>
    </citation>
    <scope>NUCLEOTIDE SEQUENCE [LARGE SCALE GENOMIC DNA]</scope>
</reference>
<proteinExistence type="predicted"/>